<dbReference type="RefSeq" id="XP_014171766.1">
    <property type="nucleotide sequence ID" value="XM_014316291.1"/>
</dbReference>
<accession>F0XJ70</accession>
<reference evidence="4 5" key="1">
    <citation type="journal article" date="2011" name="Proc. Natl. Acad. Sci. U.S.A.">
        <title>Genome and transcriptome analyses of the mountain pine beetle-fungal symbiont Grosmannia clavigera, a lodgepole pine pathogen.</title>
        <authorList>
            <person name="DiGuistini S."/>
            <person name="Wang Y."/>
            <person name="Liao N.Y."/>
            <person name="Taylor G."/>
            <person name="Tanguay P."/>
            <person name="Feau N."/>
            <person name="Henrissat B."/>
            <person name="Chan S.K."/>
            <person name="Hesse-Orce U."/>
            <person name="Alamouti S.M."/>
            <person name="Tsui C.K.M."/>
            <person name="Docking R.T."/>
            <person name="Levasseur A."/>
            <person name="Haridas S."/>
            <person name="Robertson G."/>
            <person name="Birol I."/>
            <person name="Holt R.A."/>
            <person name="Marra M.A."/>
            <person name="Hamelin R.C."/>
            <person name="Hirst M."/>
            <person name="Jones S.J.M."/>
            <person name="Bohlmann J."/>
            <person name="Breuil C."/>
        </authorList>
    </citation>
    <scope>NUCLEOTIDE SEQUENCE [LARGE SCALE GENOMIC DNA]</scope>
    <source>
        <strain evidence="5">kw1407 / UAMH 11150</strain>
    </source>
</reference>
<evidence type="ECO:0000313" key="5">
    <source>
        <dbReference type="Proteomes" id="UP000007796"/>
    </source>
</evidence>
<evidence type="ECO:0000313" key="4">
    <source>
        <dbReference type="EMBL" id="EFX02284.1"/>
    </source>
</evidence>
<dbReference type="AlphaFoldDB" id="F0XJ70"/>
<dbReference type="GeneID" id="25975311"/>
<evidence type="ECO:0000259" key="3">
    <source>
        <dbReference type="Pfam" id="PF05368"/>
    </source>
</evidence>
<dbReference type="STRING" id="655863.F0XJ70"/>
<dbReference type="InterPro" id="IPR008030">
    <property type="entry name" value="NmrA-like"/>
</dbReference>
<protein>
    <submittedName>
        <fullName evidence="4">Isoflavone reductase family protein</fullName>
    </submittedName>
</protein>
<dbReference type="InParanoid" id="F0XJ70"/>
<dbReference type="eggNOG" id="ENOG502SAPA">
    <property type="taxonomic scope" value="Eukaryota"/>
</dbReference>
<dbReference type="OrthoDB" id="419598at2759"/>
<dbReference type="PANTHER" id="PTHR47706">
    <property type="entry name" value="NMRA-LIKE FAMILY PROTEIN"/>
    <property type="match status" value="1"/>
</dbReference>
<feature type="domain" description="NmrA-like" evidence="3">
    <location>
        <begin position="5"/>
        <end position="239"/>
    </location>
</feature>
<dbReference type="Gene3D" id="3.90.25.10">
    <property type="entry name" value="UDP-galactose 4-epimerase, domain 1"/>
    <property type="match status" value="1"/>
</dbReference>
<name>F0XJ70_GROCL</name>
<keyword evidence="5" id="KW-1185">Reference proteome</keyword>
<evidence type="ECO:0000256" key="1">
    <source>
        <dbReference type="ARBA" id="ARBA00022857"/>
    </source>
</evidence>
<dbReference type="GO" id="GO:0016491">
    <property type="term" value="F:oxidoreductase activity"/>
    <property type="evidence" value="ECO:0007669"/>
    <property type="project" value="UniProtKB-KW"/>
</dbReference>
<organism evidence="5">
    <name type="scientific">Grosmannia clavigera (strain kw1407 / UAMH 11150)</name>
    <name type="common">Blue stain fungus</name>
    <name type="synonym">Graphiocladiella clavigera</name>
    <dbReference type="NCBI Taxonomy" id="655863"/>
    <lineage>
        <taxon>Eukaryota</taxon>
        <taxon>Fungi</taxon>
        <taxon>Dikarya</taxon>
        <taxon>Ascomycota</taxon>
        <taxon>Pezizomycotina</taxon>
        <taxon>Sordariomycetes</taxon>
        <taxon>Sordariomycetidae</taxon>
        <taxon>Ophiostomatales</taxon>
        <taxon>Ophiostomataceae</taxon>
        <taxon>Leptographium</taxon>
    </lineage>
</organism>
<dbReference type="Proteomes" id="UP000007796">
    <property type="component" value="Unassembled WGS sequence"/>
</dbReference>
<dbReference type="SUPFAM" id="SSF51735">
    <property type="entry name" value="NAD(P)-binding Rossmann-fold domains"/>
    <property type="match status" value="1"/>
</dbReference>
<gene>
    <name evidence="4" type="ORF">CMQ_2333</name>
</gene>
<dbReference type="HOGENOM" id="CLU_044876_2_0_1"/>
<dbReference type="Pfam" id="PF05368">
    <property type="entry name" value="NmrA"/>
    <property type="match status" value="1"/>
</dbReference>
<dbReference type="EMBL" id="GL629782">
    <property type="protein sequence ID" value="EFX02284.1"/>
    <property type="molecule type" value="Genomic_DNA"/>
</dbReference>
<keyword evidence="2" id="KW-0560">Oxidoreductase</keyword>
<dbReference type="InterPro" id="IPR036291">
    <property type="entry name" value="NAD(P)-bd_dom_sf"/>
</dbReference>
<proteinExistence type="predicted"/>
<sequence length="324" mass="34716">MTPPSKRILVLGATGVIGKVLVDALVRAGDAFDTIGLFTSPDTVARKKELIDSFVSRGVVVRTGDIDADEDVLEAYKDFDTVVSAVGRNAIEKQVRLIDLAAHRAPSIVRFLPSEFGTDIDYCAASAAEIPHQKKRRVRACLAGQTSLAYSFVVTGPFADLFIGNLPAEPRVGSFDLVTRTAFLAAPDGPVGLTTMADVGRALVAVLHHPDVCDGRAVYVHSFVTTPATILAEFERQTASSNAAAAWTVHHTTLSQLRDIEQDARAHAAPLADLFTLRRIWAEGGTLYDHMDNEAIGLTSTDSLEDVVHAAVERPVAAFQSGEL</sequence>
<evidence type="ECO:0000256" key="2">
    <source>
        <dbReference type="ARBA" id="ARBA00023002"/>
    </source>
</evidence>
<dbReference type="Gene3D" id="3.40.50.720">
    <property type="entry name" value="NAD(P)-binding Rossmann-like Domain"/>
    <property type="match status" value="1"/>
</dbReference>
<keyword evidence="1" id="KW-0521">NADP</keyword>
<dbReference type="InterPro" id="IPR051609">
    <property type="entry name" value="NmrA/Isoflavone_reductase-like"/>
</dbReference>
<dbReference type="PANTHER" id="PTHR47706:SF11">
    <property type="entry name" value="ISOFLAVONE REDUCTASE FAMILY PROTEIN (AFU_ORTHOLOGUE AFUA_1G12510)"/>
    <property type="match status" value="1"/>
</dbReference>